<dbReference type="GO" id="GO:0015629">
    <property type="term" value="C:actin cytoskeleton"/>
    <property type="evidence" value="ECO:0007669"/>
    <property type="project" value="InterPro"/>
</dbReference>
<dbReference type="InterPro" id="IPR028994">
    <property type="entry name" value="Integrin_alpha_N"/>
</dbReference>
<sequence length="341" mass="38003">EKLTFLALTLHWSKRGVNTINVRFSLLPMAVSITQSIFVLLVLQDARDKVSPFLNIYCDYEPGSEYNLDSVAQSCLNLALDFIPLQLSIYILVILLLVLIECHFFLCPSVLCLDVMNLPGSECRLTAFSCQNGVVSVSHVQKNTKVILQRWSVQQEGPVPRVQLCSLPRNHYENAAHPVGEEGVLTLDISLITRRDVLCQGLDQQELLPGSDCFDSVVCALVVDTDYNGVGEILLGTYGQELLCYKWHGDTAGQTVANKDHGEEAVIAGWKLAWSWTFHSPLLALASADVTGDGLDELIVVTTRGLHVLQVGRVVVLRWWWWYGLIRDHCDGVEKGFVFMS</sequence>
<name>A0A8C4Q449_EPTBU</name>
<reference evidence="2" key="1">
    <citation type="submission" date="2025-08" db="UniProtKB">
        <authorList>
            <consortium name="Ensembl"/>
        </authorList>
    </citation>
    <scope>IDENTIFICATION</scope>
</reference>
<evidence type="ECO:0000313" key="3">
    <source>
        <dbReference type="Proteomes" id="UP000694388"/>
    </source>
</evidence>
<dbReference type="GeneTree" id="ENSGT00390000002548"/>
<dbReference type="Ensembl" id="ENSEBUT00000010266.1">
    <property type="protein sequence ID" value="ENSEBUP00000009736.1"/>
    <property type="gene ID" value="ENSEBUG00000006247.1"/>
</dbReference>
<dbReference type="PANTHER" id="PTHR15435">
    <property type="entry name" value="KICSTOR COMPLEX PROTEIN KAPTIN"/>
    <property type="match status" value="1"/>
</dbReference>
<keyword evidence="1" id="KW-1133">Transmembrane helix</keyword>
<evidence type="ECO:0000256" key="1">
    <source>
        <dbReference type="SAM" id="Phobius"/>
    </source>
</evidence>
<dbReference type="PANTHER" id="PTHR15435:SF2">
    <property type="entry name" value="KICSTOR COMPLEX PROTEIN KAPTIN"/>
    <property type="match status" value="1"/>
</dbReference>
<dbReference type="InterPro" id="IPR029982">
    <property type="entry name" value="Kptn"/>
</dbReference>
<evidence type="ECO:0000313" key="2">
    <source>
        <dbReference type="Ensembl" id="ENSEBUP00000009736.1"/>
    </source>
</evidence>
<organism evidence="2 3">
    <name type="scientific">Eptatretus burgeri</name>
    <name type="common">Inshore hagfish</name>
    <dbReference type="NCBI Taxonomy" id="7764"/>
    <lineage>
        <taxon>Eukaryota</taxon>
        <taxon>Metazoa</taxon>
        <taxon>Chordata</taxon>
        <taxon>Craniata</taxon>
        <taxon>Vertebrata</taxon>
        <taxon>Cyclostomata</taxon>
        <taxon>Myxini</taxon>
        <taxon>Myxiniformes</taxon>
        <taxon>Myxinidae</taxon>
        <taxon>Eptatretinae</taxon>
        <taxon>Eptatretus</taxon>
    </lineage>
</organism>
<dbReference type="SUPFAM" id="SSF69318">
    <property type="entry name" value="Integrin alpha N-terminal domain"/>
    <property type="match status" value="1"/>
</dbReference>
<protein>
    <submittedName>
        <fullName evidence="2">Kaptin, actin binding protein</fullName>
    </submittedName>
</protein>
<feature type="transmembrane region" description="Helical" evidence="1">
    <location>
        <begin position="87"/>
        <end position="106"/>
    </location>
</feature>
<dbReference type="OMA" id="RNHYENA"/>
<dbReference type="Proteomes" id="UP000694388">
    <property type="component" value="Unplaced"/>
</dbReference>
<accession>A0A8C4Q449</accession>
<dbReference type="GO" id="GO:0030027">
    <property type="term" value="C:lamellipodium"/>
    <property type="evidence" value="ECO:0007669"/>
    <property type="project" value="TreeGrafter"/>
</dbReference>
<keyword evidence="3" id="KW-1185">Reference proteome</keyword>
<dbReference type="GO" id="GO:0140007">
    <property type="term" value="C:KICSTOR complex"/>
    <property type="evidence" value="ECO:0007669"/>
    <property type="project" value="TreeGrafter"/>
</dbReference>
<reference evidence="2" key="2">
    <citation type="submission" date="2025-09" db="UniProtKB">
        <authorList>
            <consortium name="Ensembl"/>
        </authorList>
    </citation>
    <scope>IDENTIFICATION</scope>
</reference>
<dbReference type="GO" id="GO:0051015">
    <property type="term" value="F:actin filament binding"/>
    <property type="evidence" value="ECO:0007669"/>
    <property type="project" value="TreeGrafter"/>
</dbReference>
<dbReference type="GO" id="GO:0007015">
    <property type="term" value="P:actin filament organization"/>
    <property type="evidence" value="ECO:0007669"/>
    <property type="project" value="InterPro"/>
</dbReference>
<dbReference type="AlphaFoldDB" id="A0A8C4Q449"/>
<feature type="transmembrane region" description="Helical" evidence="1">
    <location>
        <begin position="20"/>
        <end position="43"/>
    </location>
</feature>
<dbReference type="GO" id="GO:0034198">
    <property type="term" value="P:cellular response to amino acid starvation"/>
    <property type="evidence" value="ECO:0007669"/>
    <property type="project" value="TreeGrafter"/>
</dbReference>
<keyword evidence="1" id="KW-0812">Transmembrane</keyword>
<keyword evidence="1" id="KW-0472">Membrane</keyword>
<dbReference type="GO" id="GO:1904262">
    <property type="term" value="P:negative regulation of TORC1 signaling"/>
    <property type="evidence" value="ECO:0007669"/>
    <property type="project" value="TreeGrafter"/>
</dbReference>
<proteinExistence type="predicted"/>